<evidence type="ECO:0008006" key="8">
    <source>
        <dbReference type="Google" id="ProtNLM"/>
    </source>
</evidence>
<protein>
    <recommendedName>
        <fullName evidence="8">Pentatricopeptide repeat-containing protein</fullName>
    </recommendedName>
</protein>
<evidence type="ECO:0000256" key="4">
    <source>
        <dbReference type="ARBA" id="ARBA00044511"/>
    </source>
</evidence>
<accession>A0A8K0L1S5</accession>
<reference evidence="6" key="1">
    <citation type="submission" date="2021-07" db="EMBL/GenBank/DDBJ databases">
        <title>Elsinoe batatas strain:CRI-CJ2 Genome sequencing and assembly.</title>
        <authorList>
            <person name="Huang L."/>
        </authorList>
    </citation>
    <scope>NUCLEOTIDE SEQUENCE</scope>
    <source>
        <strain evidence="6">CRI-CJ2</strain>
    </source>
</reference>
<sequence length="832" mass="93776">MSTTCLLCRARILNQAVRRSKVLHRSYSQGLDTILDHASTDTTDTGMNDLLPGRFVRKGALKPRTKDDRKSFFKGVKPGTSILAPGQVKFEQKIRNDLRPRHPAVMQHVLSGDYIRAWETHMALPREDTADSIDITSISFKSDSQLGQLERDISGAAQAQLHNRVGNAEGVRIPSLMIMWRDMQKTLPNADDRIIQCASVRAMKHIGVVLAGQDVFGTPYRRRHLHELLEFWCAWVGKSKDREAPASPYGIIPANATPNPHGQLRNPIVHLYDYIDHVRPDFHVSSLFELALCIQYILEHGLAGSTNAAEFQKFQPLIDDLNIIWAASKWTSELRYNMTGRVARHNSSEEKTKRFLDWIESKMGSNEATEEIVEEDDGSVRYLANAVNKSVGRYLERQNLRMIERSWAITQERLNALTPEQKRDPDLGGIYDQFLFAFRSLRRATWTVAVWNHMIRNGIRPTRKTWNVMLKGCHIGREVDQMEEIWRRMNKSGCQPDEISWGTRIHGLFKFGRVPEAFAALAELSNATKATPKGRPQPTATSAIKPDLSILNNALSGAQDLGTETIGRILAWGRGHSIEPDITTYNTLINAALHSGQRQQARKIMSHMSSKSIPPDGATFVILLHALFQDGFLNDLSPAEQETEALSFITSLEADGIPLEERGYALLLDRLLKTHGNTAAATAVLAHMMKREIPPTPHMYTIMMTHYFSQSPPNIPAIEALWRRLQSAKNYVADIILYDRMVEGFARADEYAKMMYFLVRMGKEGKRPGWVALTEALRCIVRKGDRGRARELVRDVAVGEGVVNSGVRGRKGYGEFWGLVEELGLMPEGMGR</sequence>
<dbReference type="Pfam" id="PF01535">
    <property type="entry name" value="PPR"/>
    <property type="match status" value="1"/>
</dbReference>
<evidence type="ECO:0000256" key="3">
    <source>
        <dbReference type="ARBA" id="ARBA00044493"/>
    </source>
</evidence>
<dbReference type="Gene3D" id="1.25.40.10">
    <property type="entry name" value="Tetratricopeptide repeat domain"/>
    <property type="match status" value="3"/>
</dbReference>
<keyword evidence="2" id="KW-0677">Repeat</keyword>
<evidence type="ECO:0000256" key="2">
    <source>
        <dbReference type="ARBA" id="ARBA00022737"/>
    </source>
</evidence>
<feature type="repeat" description="PPR" evidence="5">
    <location>
        <begin position="581"/>
        <end position="615"/>
    </location>
</feature>
<comment type="caution">
    <text evidence="6">The sequence shown here is derived from an EMBL/GenBank/DDBJ whole genome shotgun (WGS) entry which is preliminary data.</text>
</comment>
<feature type="repeat" description="PPR" evidence="5">
    <location>
        <begin position="734"/>
        <end position="768"/>
    </location>
</feature>
<feature type="repeat" description="PPR" evidence="5">
    <location>
        <begin position="462"/>
        <end position="496"/>
    </location>
</feature>
<evidence type="ECO:0000313" key="7">
    <source>
        <dbReference type="Proteomes" id="UP000809789"/>
    </source>
</evidence>
<evidence type="ECO:0000313" key="6">
    <source>
        <dbReference type="EMBL" id="KAG8624248.1"/>
    </source>
</evidence>
<evidence type="ECO:0000256" key="1">
    <source>
        <dbReference type="ARBA" id="ARBA00006192"/>
    </source>
</evidence>
<gene>
    <name evidence="6" type="ORF">KVT40_007315</name>
</gene>
<dbReference type="AlphaFoldDB" id="A0A8K0L1S5"/>
<dbReference type="PANTHER" id="PTHR47447:SF23">
    <property type="entry name" value="PENTACOTRIPEPTIDE-REPEAT REGION OF PRORP DOMAIN-CONTAINING PROTEIN"/>
    <property type="match status" value="1"/>
</dbReference>
<dbReference type="InterPro" id="IPR011990">
    <property type="entry name" value="TPR-like_helical_dom_sf"/>
</dbReference>
<dbReference type="InterPro" id="IPR002885">
    <property type="entry name" value="PPR_rpt"/>
</dbReference>
<comment type="function">
    <text evidence="3">Regulates mitochondrial small subunit maturation by controlling 15S rRNA 5'-end processing. Localizes to the 5' precursor of the 15S rRNA in a position that is subsequently occupied by mS47 in the mature yeast mtSSU. Uses structure and sequence-specific RNA recognition, binding to a single-stranded region of the precursor and specifically recognizing bases -6 to -1. The exchange of Ccm1 for mS47 is coupled to the irreversible removal of precursor rRNA that is accompanied by conformational changes of the mitoribosomal proteins uS5m and mS26. These conformational changes signal completion of 5'-end rRNA processing through protection of the mature 5'-end of the 15S rRNA and stabilization of mS47. The removal of the 5' precursor together with the dissociation of Ccm1 may be catalyzed by the 5'-3' exoribonuclease Pet127. Involved in the specific removal of group I introns in mitochondrial encoded transcripts.</text>
</comment>
<dbReference type="Pfam" id="PF13041">
    <property type="entry name" value="PPR_2"/>
    <property type="match status" value="1"/>
</dbReference>
<keyword evidence="7" id="KW-1185">Reference proteome</keyword>
<dbReference type="Proteomes" id="UP000809789">
    <property type="component" value="Unassembled WGS sequence"/>
</dbReference>
<dbReference type="OrthoDB" id="185373at2759"/>
<proteinExistence type="inferred from homology"/>
<dbReference type="PANTHER" id="PTHR47447">
    <property type="entry name" value="OS03G0856100 PROTEIN"/>
    <property type="match status" value="1"/>
</dbReference>
<name>A0A8K0L1S5_9PEZI</name>
<evidence type="ECO:0000256" key="5">
    <source>
        <dbReference type="PROSITE-ProRule" id="PRU00708"/>
    </source>
</evidence>
<comment type="subunit">
    <text evidence="4">Binds to mitochondrial small subunit 15S rRNA.</text>
</comment>
<dbReference type="EMBL" id="JAESVG020000009">
    <property type="protein sequence ID" value="KAG8624248.1"/>
    <property type="molecule type" value="Genomic_DNA"/>
</dbReference>
<comment type="similarity">
    <text evidence="1">Belongs to the CCM1 family.</text>
</comment>
<dbReference type="PROSITE" id="PS51375">
    <property type="entry name" value="PPR"/>
    <property type="match status" value="3"/>
</dbReference>
<organism evidence="6 7">
    <name type="scientific">Elsinoe batatas</name>
    <dbReference type="NCBI Taxonomy" id="2601811"/>
    <lineage>
        <taxon>Eukaryota</taxon>
        <taxon>Fungi</taxon>
        <taxon>Dikarya</taxon>
        <taxon>Ascomycota</taxon>
        <taxon>Pezizomycotina</taxon>
        <taxon>Dothideomycetes</taxon>
        <taxon>Dothideomycetidae</taxon>
        <taxon>Myriangiales</taxon>
        <taxon>Elsinoaceae</taxon>
        <taxon>Elsinoe</taxon>
    </lineage>
</organism>
<dbReference type="NCBIfam" id="TIGR00756">
    <property type="entry name" value="PPR"/>
    <property type="match status" value="2"/>
</dbReference>